<reference evidence="2 3" key="1">
    <citation type="submission" date="2017-02" db="EMBL/GenBank/DDBJ databases">
        <authorList>
            <person name="Peterson S.W."/>
        </authorList>
    </citation>
    <scope>NUCLEOTIDE SEQUENCE [LARGE SCALE GENOMIC DNA]</scope>
    <source>
        <strain evidence="2 3">ATCC 51222</strain>
    </source>
</reference>
<comment type="similarity">
    <text evidence="1">Belongs to the phD/YefM antitoxin family.</text>
</comment>
<evidence type="ECO:0000313" key="3">
    <source>
        <dbReference type="Proteomes" id="UP000190657"/>
    </source>
</evidence>
<evidence type="ECO:0000256" key="1">
    <source>
        <dbReference type="ARBA" id="ARBA00009981"/>
    </source>
</evidence>
<dbReference type="AlphaFoldDB" id="A0A1T4MB28"/>
<protein>
    <submittedName>
        <fullName evidence="2">Antitoxin Phd_YefM, type II toxin-antitoxin system</fullName>
    </submittedName>
</protein>
<proteinExistence type="inferred from homology"/>
<dbReference type="InterPro" id="IPR036165">
    <property type="entry name" value="YefM-like_sf"/>
</dbReference>
<dbReference type="EMBL" id="FUWW01000012">
    <property type="protein sequence ID" value="SJZ63968.1"/>
    <property type="molecule type" value="Genomic_DNA"/>
</dbReference>
<name>A0A1T4MB28_9FIRM</name>
<evidence type="ECO:0000313" key="2">
    <source>
        <dbReference type="EMBL" id="SJZ63968.1"/>
    </source>
</evidence>
<keyword evidence="3" id="KW-1185">Reference proteome</keyword>
<dbReference type="SUPFAM" id="SSF143120">
    <property type="entry name" value="YefM-like"/>
    <property type="match status" value="1"/>
</dbReference>
<organism evidence="2 3">
    <name type="scientific">Eubacterium coprostanoligenes</name>
    <dbReference type="NCBI Taxonomy" id="290054"/>
    <lineage>
        <taxon>Bacteria</taxon>
        <taxon>Bacillati</taxon>
        <taxon>Bacillota</taxon>
        <taxon>Clostridia</taxon>
        <taxon>Eubacteriales</taxon>
        <taxon>Eubacteriaceae</taxon>
        <taxon>Eubacterium</taxon>
    </lineage>
</organism>
<dbReference type="RefSeq" id="WP_078768714.1">
    <property type="nucleotide sequence ID" value="NZ_FUWW01000012.1"/>
</dbReference>
<gene>
    <name evidence="2" type="ORF">SAMN02745114_01195</name>
</gene>
<dbReference type="OrthoDB" id="9795585at2"/>
<sequence>MPQIIPIRDLKNTSEISAMCHSSNEPVFITKNGYGDMVVMSMETYEKNMFVHDVEEKLAEAEEAISKGEVRGARKALSDLRKQCEL</sequence>
<accession>A0A1T4MB28</accession>
<dbReference type="STRING" id="290054.SAMN02745114_01195"/>
<dbReference type="Proteomes" id="UP000190657">
    <property type="component" value="Unassembled WGS sequence"/>
</dbReference>